<comment type="caution">
    <text evidence="1">The sequence shown here is derived from an EMBL/GenBank/DDBJ whole genome shotgun (WGS) entry which is preliminary data.</text>
</comment>
<evidence type="ECO:0000313" key="1">
    <source>
        <dbReference type="EMBL" id="MEQ3540046.1"/>
    </source>
</evidence>
<proteinExistence type="predicted"/>
<organism evidence="1 2">
    <name type="scientific">Pseudonocardia tropica</name>
    <dbReference type="NCBI Taxonomy" id="681289"/>
    <lineage>
        <taxon>Bacteria</taxon>
        <taxon>Bacillati</taxon>
        <taxon>Actinomycetota</taxon>
        <taxon>Actinomycetes</taxon>
        <taxon>Pseudonocardiales</taxon>
        <taxon>Pseudonocardiaceae</taxon>
        <taxon>Pseudonocardia</taxon>
    </lineage>
</organism>
<reference evidence="1 2" key="1">
    <citation type="submission" date="2024-03" db="EMBL/GenBank/DDBJ databases">
        <title>Draft genome sequence of Pseudonocardia tropica JCM 19149.</title>
        <authorList>
            <person name="Butdee W."/>
            <person name="Duangmal K."/>
        </authorList>
    </citation>
    <scope>NUCLEOTIDE SEQUENCE [LARGE SCALE GENOMIC DNA]</scope>
    <source>
        <strain evidence="1 2">JCM 19149</strain>
    </source>
</reference>
<keyword evidence="2" id="KW-1185">Reference proteome</keyword>
<protein>
    <submittedName>
        <fullName evidence="1">Uncharacterized protein</fullName>
    </submittedName>
</protein>
<evidence type="ECO:0000313" key="2">
    <source>
        <dbReference type="Proteomes" id="UP001464923"/>
    </source>
</evidence>
<name>A0ABV1JWJ8_9PSEU</name>
<accession>A0ABV1JWJ8</accession>
<dbReference type="RefSeq" id="WP_345646610.1">
    <property type="nucleotide sequence ID" value="NZ_BAABLY010000041.1"/>
</dbReference>
<dbReference type="Proteomes" id="UP001464923">
    <property type="component" value="Unassembled WGS sequence"/>
</dbReference>
<sequence length="133" mass="14769">MRTVKARIHDITFTTPLPVEVIKRVFHEYVSAQSRKVELAPLDPNTNPFETDPTFAAVASVTQHFGGWAVQIHIEDLGPVRDVLLRVVGHTPFDVIMWVSLRHAHLRSKGIPIAEGAYRRLQAVEAGSSPGRA</sequence>
<dbReference type="EMBL" id="JBEDNP010000008">
    <property type="protein sequence ID" value="MEQ3540046.1"/>
    <property type="molecule type" value="Genomic_DNA"/>
</dbReference>
<gene>
    <name evidence="1" type="ORF">WHI96_14550</name>
</gene>